<proteinExistence type="predicted"/>
<sequence length="408" mass="45341">METLAIASHGALKRVQPSNNLKENELRHDMLQDDYSTRHNQHLRAPVASSPFGSLSHASSSSSSTSADTGSLLLGTSLNGLVPWIWTVDDLALLHHFLTCPALDHGDATLWRHKVPLLAFENHSVLHLLLSVSAFHLATSKPDERRRYQGLADKHYETGLRQTMELMPRLSRDTAGVLYIATTLVCSCSFARGPAPGNLLIVSDGVEVAWFELLRGVRLVIETVGFEAIFSGVLAPMPTGEKPPPEKNPSGQASESRSSPLTSRPVMWEPALERIAQLIADPADSDEAAYRKMMEYLSLAFRETFGTSAEPITASEGKMEVIMACIYRTDDDFVWCLKKRRPVALLVLGHFAVLVKTLEWQWYMRGWADHILRGVASNLDGAYLDFLQWPREEIERLGFIAANKNSHS</sequence>
<dbReference type="AlphaFoldDB" id="A0A135TZR1"/>
<dbReference type="GO" id="GO:0000981">
    <property type="term" value="F:DNA-binding transcription factor activity, RNA polymerase II-specific"/>
    <property type="evidence" value="ECO:0007669"/>
    <property type="project" value="TreeGrafter"/>
</dbReference>
<protein>
    <recommendedName>
        <fullName evidence="5">C6 zinc finger protein</fullName>
    </recommendedName>
</protein>
<accession>A0A135TZR1</accession>
<evidence type="ECO:0000313" key="4">
    <source>
        <dbReference type="Proteomes" id="UP000070328"/>
    </source>
</evidence>
<dbReference type="EMBL" id="JFBX01000009">
    <property type="protein sequence ID" value="KXH53624.1"/>
    <property type="molecule type" value="Genomic_DNA"/>
</dbReference>
<dbReference type="InterPro" id="IPR021858">
    <property type="entry name" value="Fun_TF"/>
</dbReference>
<feature type="compositionally biased region" description="Polar residues" evidence="2">
    <location>
        <begin position="249"/>
        <end position="262"/>
    </location>
</feature>
<dbReference type="InterPro" id="IPR052400">
    <property type="entry name" value="Zn2-C6_fungal_TF"/>
</dbReference>
<organism evidence="3 4">
    <name type="scientific">Colletotrichum simmondsii</name>
    <dbReference type="NCBI Taxonomy" id="703756"/>
    <lineage>
        <taxon>Eukaryota</taxon>
        <taxon>Fungi</taxon>
        <taxon>Dikarya</taxon>
        <taxon>Ascomycota</taxon>
        <taxon>Pezizomycotina</taxon>
        <taxon>Sordariomycetes</taxon>
        <taxon>Hypocreomycetidae</taxon>
        <taxon>Glomerellales</taxon>
        <taxon>Glomerellaceae</taxon>
        <taxon>Colletotrichum</taxon>
        <taxon>Colletotrichum acutatum species complex</taxon>
    </lineage>
</organism>
<gene>
    <name evidence="3" type="ORF">CSIM01_07662</name>
</gene>
<comment type="caution">
    <text evidence="3">The sequence shown here is derived from an EMBL/GenBank/DDBJ whole genome shotgun (WGS) entry which is preliminary data.</text>
</comment>
<evidence type="ECO:0000313" key="3">
    <source>
        <dbReference type="EMBL" id="KXH53624.1"/>
    </source>
</evidence>
<dbReference type="PANTHER" id="PTHR47657:SF13">
    <property type="entry name" value="ZN(2)-C6 FUNGAL-TYPE DOMAIN-CONTAINING PROTEIN-RELATED"/>
    <property type="match status" value="1"/>
</dbReference>
<reference evidence="3 4" key="1">
    <citation type="submission" date="2014-02" db="EMBL/GenBank/DDBJ databases">
        <title>The genome sequence of Colletotrichum simmondsii CBS122122.</title>
        <authorList>
            <person name="Baroncelli R."/>
            <person name="Thon M.R."/>
        </authorList>
    </citation>
    <scope>NUCLEOTIDE SEQUENCE [LARGE SCALE GENOMIC DNA]</scope>
    <source>
        <strain evidence="3 4">CBS122122</strain>
    </source>
</reference>
<keyword evidence="4" id="KW-1185">Reference proteome</keyword>
<feature type="compositionally biased region" description="Low complexity" evidence="2">
    <location>
        <begin position="48"/>
        <end position="66"/>
    </location>
</feature>
<evidence type="ECO:0000256" key="1">
    <source>
        <dbReference type="ARBA" id="ARBA00023242"/>
    </source>
</evidence>
<dbReference type="Pfam" id="PF11951">
    <property type="entry name" value="Fungal_trans_2"/>
    <property type="match status" value="1"/>
</dbReference>
<keyword evidence="1" id="KW-0539">Nucleus</keyword>
<dbReference type="Proteomes" id="UP000070328">
    <property type="component" value="Unassembled WGS sequence"/>
</dbReference>
<feature type="region of interest" description="Disordered" evidence="2">
    <location>
        <begin position="237"/>
        <end position="263"/>
    </location>
</feature>
<dbReference type="PANTHER" id="PTHR47657">
    <property type="entry name" value="STEROL REGULATORY ELEMENT-BINDING PROTEIN ECM22"/>
    <property type="match status" value="1"/>
</dbReference>
<name>A0A135TZR1_9PEZI</name>
<evidence type="ECO:0000256" key="2">
    <source>
        <dbReference type="SAM" id="MobiDB-lite"/>
    </source>
</evidence>
<feature type="region of interest" description="Disordered" evidence="2">
    <location>
        <begin position="47"/>
        <end position="66"/>
    </location>
</feature>
<evidence type="ECO:0008006" key="5">
    <source>
        <dbReference type="Google" id="ProtNLM"/>
    </source>
</evidence>
<dbReference type="OrthoDB" id="416217at2759"/>